<sequence length="145" mass="15902">MLADLHRCPPHLRALWSSWEIAQGSSSAFGWGVLIAFTGISTGFNIARSPSGFLFQASHAIPPISLYISVEVLMNIIRSDLTAEVTVSVTASPQLADKEDRGEQIRSYIELHPDVTAADIARSFGITRQIDSRHLSKVRVLQGEE</sequence>
<dbReference type="GeneID" id="65096374"/>
<gene>
    <name evidence="1" type="ORF">KHC33_04280</name>
</gene>
<reference evidence="1 2" key="1">
    <citation type="submission" date="2021-05" db="EMBL/GenBank/DDBJ databases">
        <title>A novel Methanospirillum isolate from a pyrite-forming mixed culture.</title>
        <authorList>
            <person name="Bunk B."/>
            <person name="Sproer C."/>
            <person name="Spring S."/>
            <person name="Pester M."/>
        </authorList>
    </citation>
    <scope>NUCLEOTIDE SEQUENCE [LARGE SCALE GENOMIC DNA]</scope>
    <source>
        <strain evidence="1 2">J.3.6.1-F.2.7.3</strain>
    </source>
</reference>
<protein>
    <submittedName>
        <fullName evidence="1">Uncharacterized protein</fullName>
    </submittedName>
</protein>
<evidence type="ECO:0000313" key="1">
    <source>
        <dbReference type="EMBL" id="QVV89738.1"/>
    </source>
</evidence>
<keyword evidence="2" id="KW-1185">Reference proteome</keyword>
<evidence type="ECO:0000313" key="2">
    <source>
        <dbReference type="Proteomes" id="UP000680656"/>
    </source>
</evidence>
<name>A0A8E7B279_9EURY</name>
<dbReference type="AlphaFoldDB" id="A0A8E7B279"/>
<proteinExistence type="predicted"/>
<accession>A0A8E7B279</accession>
<dbReference type="RefSeq" id="WP_214420526.1">
    <property type="nucleotide sequence ID" value="NZ_CP075546.1"/>
</dbReference>
<dbReference type="KEGG" id="mrtj:KHC33_04280"/>
<dbReference type="Proteomes" id="UP000680656">
    <property type="component" value="Chromosome"/>
</dbReference>
<organism evidence="1 2">
    <name type="scientific">Methanospirillum purgamenti</name>
    <dbReference type="NCBI Taxonomy" id="2834276"/>
    <lineage>
        <taxon>Archaea</taxon>
        <taxon>Methanobacteriati</taxon>
        <taxon>Methanobacteriota</taxon>
        <taxon>Stenosarchaea group</taxon>
        <taxon>Methanomicrobia</taxon>
        <taxon>Methanomicrobiales</taxon>
        <taxon>Methanospirillaceae</taxon>
        <taxon>Methanospirillum</taxon>
    </lineage>
</organism>
<dbReference type="EMBL" id="CP075546">
    <property type="protein sequence ID" value="QVV89738.1"/>
    <property type="molecule type" value="Genomic_DNA"/>
</dbReference>